<feature type="signal peptide" evidence="6">
    <location>
        <begin position="1"/>
        <end position="19"/>
    </location>
</feature>
<dbReference type="InterPro" id="IPR001179">
    <property type="entry name" value="PPIase_FKBP_dom"/>
</dbReference>
<dbReference type="eggNOG" id="KOG0865">
    <property type="taxonomic scope" value="Eukaryota"/>
</dbReference>
<dbReference type="Pfam" id="PF00160">
    <property type="entry name" value="Pro_isomerase"/>
    <property type="match status" value="1"/>
</dbReference>
<dbReference type="SUPFAM" id="SSF50891">
    <property type="entry name" value="Cyclophilin-like"/>
    <property type="match status" value="1"/>
</dbReference>
<dbReference type="AlphaFoldDB" id="A0A0L0FUP8"/>
<evidence type="ECO:0000256" key="5">
    <source>
        <dbReference type="PROSITE-ProRule" id="PRU00277"/>
    </source>
</evidence>
<evidence type="ECO:0000313" key="9">
    <source>
        <dbReference type="EMBL" id="KNC80394.1"/>
    </source>
</evidence>
<dbReference type="PANTHER" id="PTHR11071:SF561">
    <property type="entry name" value="PEPTIDYL-PROLYL CIS-TRANS ISOMERASE D-RELATED"/>
    <property type="match status" value="1"/>
</dbReference>
<dbReference type="CDD" id="cd01926">
    <property type="entry name" value="cyclophilin_ABH_like"/>
    <property type="match status" value="1"/>
</dbReference>
<comment type="catalytic activity">
    <reaction evidence="1 5">
        <text>[protein]-peptidylproline (omega=180) = [protein]-peptidylproline (omega=0)</text>
        <dbReference type="Rhea" id="RHEA:16237"/>
        <dbReference type="Rhea" id="RHEA-COMP:10747"/>
        <dbReference type="Rhea" id="RHEA-COMP:10748"/>
        <dbReference type="ChEBI" id="CHEBI:83833"/>
        <dbReference type="ChEBI" id="CHEBI:83834"/>
        <dbReference type="EC" id="5.2.1.8"/>
    </reaction>
</comment>
<dbReference type="GO" id="GO:0005737">
    <property type="term" value="C:cytoplasm"/>
    <property type="evidence" value="ECO:0007669"/>
    <property type="project" value="TreeGrafter"/>
</dbReference>
<dbReference type="STRING" id="667725.A0A0L0FUP8"/>
<keyword evidence="3 5" id="KW-0697">Rotamase</keyword>
<feature type="chain" id="PRO_5005538996" description="peptidylprolyl isomerase" evidence="6">
    <location>
        <begin position="20"/>
        <end position="379"/>
    </location>
</feature>
<dbReference type="InterPro" id="IPR046357">
    <property type="entry name" value="PPIase_dom_sf"/>
</dbReference>
<dbReference type="Proteomes" id="UP000054560">
    <property type="component" value="Unassembled WGS sequence"/>
</dbReference>
<dbReference type="Pfam" id="PF01346">
    <property type="entry name" value="FKBP_N"/>
    <property type="match status" value="1"/>
</dbReference>
<evidence type="ECO:0000259" key="8">
    <source>
        <dbReference type="PROSITE" id="PS50072"/>
    </source>
</evidence>
<organism evidence="9 10">
    <name type="scientific">Sphaeroforma arctica JP610</name>
    <dbReference type="NCBI Taxonomy" id="667725"/>
    <lineage>
        <taxon>Eukaryota</taxon>
        <taxon>Ichthyosporea</taxon>
        <taxon>Ichthyophonida</taxon>
        <taxon>Sphaeroforma</taxon>
    </lineage>
</organism>
<name>A0A0L0FUP8_9EUKA</name>
<dbReference type="FunFam" id="2.40.100.10:FF:000022">
    <property type="entry name" value="Peptidyl-prolyl cis-trans isomerase CYP95"/>
    <property type="match status" value="1"/>
</dbReference>
<dbReference type="EMBL" id="KQ242158">
    <property type="protein sequence ID" value="KNC80394.1"/>
    <property type="molecule type" value="Genomic_DNA"/>
</dbReference>
<feature type="domain" description="PPIase FKBP-type" evidence="7">
    <location>
        <begin position="62"/>
        <end position="148"/>
    </location>
</feature>
<dbReference type="OrthoDB" id="1902587at2759"/>
<feature type="domain" description="PPIase cyclophilin-type" evidence="8">
    <location>
        <begin position="208"/>
        <end position="373"/>
    </location>
</feature>
<evidence type="ECO:0000259" key="7">
    <source>
        <dbReference type="PROSITE" id="PS50059"/>
    </source>
</evidence>
<accession>A0A0L0FUP8</accession>
<dbReference type="PROSITE" id="PS00170">
    <property type="entry name" value="CSA_PPIASE_1"/>
    <property type="match status" value="1"/>
</dbReference>
<evidence type="ECO:0000256" key="2">
    <source>
        <dbReference type="ARBA" id="ARBA00013194"/>
    </source>
</evidence>
<dbReference type="Pfam" id="PF00254">
    <property type="entry name" value="FKBP_C"/>
    <property type="match status" value="1"/>
</dbReference>
<dbReference type="GO" id="GO:0016018">
    <property type="term" value="F:cyclosporin A binding"/>
    <property type="evidence" value="ECO:0007669"/>
    <property type="project" value="TreeGrafter"/>
</dbReference>
<dbReference type="eggNOG" id="KOG0549">
    <property type="taxonomic scope" value="Eukaryota"/>
</dbReference>
<dbReference type="Gene3D" id="3.10.50.40">
    <property type="match status" value="1"/>
</dbReference>
<sequence>MAPLFRLCLLLVALFSVTATNEEGTAWLQENSQKPGVIVLPSGLQYKVLKSGEPDALSPNITTKCDCHYSGRTIHGVEFDSSYKRGKPTTFAPNQVIKGWTLAMQLMREGDKWELYIPSELAYGERGAGSKIKKGEALIFEMEIIKVHKDGVPFTVFGYPILEPRFWPILVAMAFLLYKVFSGLFSGPMPGETVSLTDAADPSNPTVFFDMTIDGQAAGRIEMELFAKVCPKTAENFRALCTGEKGVGKQGVPLHYKGSSFHRVIPGFMCQGGDFTRGNGTGGESIYGNSFRDEWTNGVVRHSVPMVLSMANSGPNTNGSQFFLTTAVTSHLDGKHVVFGRVVKGCEVVAAIESVGSGSGATRQRVIIADSGELKTKDT</sequence>
<dbReference type="RefSeq" id="XP_014154296.1">
    <property type="nucleotide sequence ID" value="XM_014298821.1"/>
</dbReference>
<dbReference type="InterPro" id="IPR020892">
    <property type="entry name" value="Cyclophilin-type_PPIase_CS"/>
</dbReference>
<proteinExistence type="predicted"/>
<dbReference type="GeneID" id="25907755"/>
<dbReference type="PROSITE" id="PS50059">
    <property type="entry name" value="FKBP_PPIASE"/>
    <property type="match status" value="1"/>
</dbReference>
<evidence type="ECO:0000313" key="10">
    <source>
        <dbReference type="Proteomes" id="UP000054560"/>
    </source>
</evidence>
<evidence type="ECO:0000256" key="6">
    <source>
        <dbReference type="SAM" id="SignalP"/>
    </source>
</evidence>
<dbReference type="InterPro" id="IPR029000">
    <property type="entry name" value="Cyclophilin-like_dom_sf"/>
</dbReference>
<dbReference type="Gene3D" id="2.40.100.10">
    <property type="entry name" value="Cyclophilin-like"/>
    <property type="match status" value="1"/>
</dbReference>
<dbReference type="GO" id="GO:0003755">
    <property type="term" value="F:peptidyl-prolyl cis-trans isomerase activity"/>
    <property type="evidence" value="ECO:0007669"/>
    <property type="project" value="UniProtKB-KW"/>
</dbReference>
<dbReference type="InterPro" id="IPR002130">
    <property type="entry name" value="Cyclophilin-type_PPIase_dom"/>
</dbReference>
<gene>
    <name evidence="9" type="ORF">SARC_07251</name>
</gene>
<dbReference type="EC" id="5.2.1.8" evidence="2 5"/>
<dbReference type="GO" id="GO:0006457">
    <property type="term" value="P:protein folding"/>
    <property type="evidence" value="ECO:0007669"/>
    <property type="project" value="InterPro"/>
</dbReference>
<dbReference type="PROSITE" id="PS50072">
    <property type="entry name" value="CSA_PPIASE_2"/>
    <property type="match status" value="1"/>
</dbReference>
<reference evidence="9 10" key="1">
    <citation type="submission" date="2011-02" db="EMBL/GenBank/DDBJ databases">
        <title>The Genome Sequence of Sphaeroforma arctica JP610.</title>
        <authorList>
            <consortium name="The Broad Institute Genome Sequencing Platform"/>
            <person name="Russ C."/>
            <person name="Cuomo C."/>
            <person name="Young S.K."/>
            <person name="Zeng Q."/>
            <person name="Gargeya S."/>
            <person name="Alvarado L."/>
            <person name="Berlin A."/>
            <person name="Chapman S.B."/>
            <person name="Chen Z."/>
            <person name="Freedman E."/>
            <person name="Gellesch M."/>
            <person name="Goldberg J."/>
            <person name="Griggs A."/>
            <person name="Gujja S."/>
            <person name="Heilman E."/>
            <person name="Heiman D."/>
            <person name="Howarth C."/>
            <person name="Mehta T."/>
            <person name="Neiman D."/>
            <person name="Pearson M."/>
            <person name="Roberts A."/>
            <person name="Saif S."/>
            <person name="Shea T."/>
            <person name="Shenoy N."/>
            <person name="Sisk P."/>
            <person name="Stolte C."/>
            <person name="Sykes S."/>
            <person name="White J."/>
            <person name="Yandava C."/>
            <person name="Burger G."/>
            <person name="Gray M.W."/>
            <person name="Holland P.W.H."/>
            <person name="King N."/>
            <person name="Lang F.B.F."/>
            <person name="Roger A.J."/>
            <person name="Ruiz-Trillo I."/>
            <person name="Haas B."/>
            <person name="Nusbaum C."/>
            <person name="Birren B."/>
        </authorList>
    </citation>
    <scope>NUCLEOTIDE SEQUENCE [LARGE SCALE GENOMIC DNA]</scope>
    <source>
        <strain evidence="9 10">JP610</strain>
    </source>
</reference>
<keyword evidence="10" id="KW-1185">Reference proteome</keyword>
<evidence type="ECO:0000256" key="4">
    <source>
        <dbReference type="ARBA" id="ARBA00023235"/>
    </source>
</evidence>
<dbReference type="PANTHER" id="PTHR11071">
    <property type="entry name" value="PEPTIDYL-PROLYL CIS-TRANS ISOMERASE"/>
    <property type="match status" value="1"/>
</dbReference>
<dbReference type="PRINTS" id="PR00153">
    <property type="entry name" value="CSAPPISMRASE"/>
</dbReference>
<evidence type="ECO:0000256" key="3">
    <source>
        <dbReference type="ARBA" id="ARBA00023110"/>
    </source>
</evidence>
<keyword evidence="4 5" id="KW-0413">Isomerase</keyword>
<dbReference type="SUPFAM" id="SSF54534">
    <property type="entry name" value="FKBP-like"/>
    <property type="match status" value="1"/>
</dbReference>
<protein>
    <recommendedName>
        <fullName evidence="2 5">peptidylprolyl isomerase</fullName>
        <ecNumber evidence="2 5">5.2.1.8</ecNumber>
    </recommendedName>
</protein>
<evidence type="ECO:0000256" key="1">
    <source>
        <dbReference type="ARBA" id="ARBA00000971"/>
    </source>
</evidence>
<dbReference type="InterPro" id="IPR000774">
    <property type="entry name" value="PPIase_FKBP_N"/>
</dbReference>
<keyword evidence="6" id="KW-0732">Signal</keyword>